<protein>
    <submittedName>
        <fullName evidence="5">PAS domain S-box protein</fullName>
    </submittedName>
</protein>
<evidence type="ECO:0000259" key="4">
    <source>
        <dbReference type="PROSITE" id="PS50113"/>
    </source>
</evidence>
<accession>A0AA51ZXU9</accession>
<feature type="transmembrane region" description="Helical" evidence="2">
    <location>
        <begin position="37"/>
        <end position="58"/>
    </location>
</feature>
<proteinExistence type="predicted"/>
<dbReference type="NCBIfam" id="TIGR00229">
    <property type="entry name" value="sensory_box"/>
    <property type="match status" value="4"/>
</dbReference>
<evidence type="ECO:0000256" key="1">
    <source>
        <dbReference type="SAM" id="Coils"/>
    </source>
</evidence>
<reference evidence="5" key="1">
    <citation type="submission" date="2023-08" db="EMBL/GenBank/DDBJ databases">
        <title>Comparative genomics and taxonomic characterization of three novel marine species of genus Marivirga.</title>
        <authorList>
            <person name="Muhammad N."/>
            <person name="Kim S.-G."/>
        </authorList>
    </citation>
    <scope>NUCLEOTIDE SEQUENCE</scope>
    <source>
        <strain evidence="5">BKB1-2</strain>
    </source>
</reference>
<feature type="transmembrane region" description="Helical" evidence="2">
    <location>
        <begin position="7"/>
        <end position="31"/>
    </location>
</feature>
<evidence type="ECO:0000313" key="5">
    <source>
        <dbReference type="EMBL" id="WNB18702.1"/>
    </source>
</evidence>
<dbReference type="PROSITE" id="PS50112">
    <property type="entry name" value="PAS"/>
    <property type="match status" value="3"/>
</dbReference>
<keyword evidence="2" id="KW-0812">Transmembrane</keyword>
<feature type="domain" description="PAC" evidence="4">
    <location>
        <begin position="547"/>
        <end position="601"/>
    </location>
</feature>
<keyword evidence="1" id="KW-0175">Coiled coil</keyword>
<feature type="domain" description="PAS" evidence="3">
    <location>
        <begin position="609"/>
        <end position="642"/>
    </location>
</feature>
<feature type="domain" description="PAS" evidence="3">
    <location>
        <begin position="475"/>
        <end position="546"/>
    </location>
</feature>
<feature type="domain" description="PAC" evidence="4">
    <location>
        <begin position="671"/>
        <end position="723"/>
    </location>
</feature>
<dbReference type="InterPro" id="IPR013656">
    <property type="entry name" value="PAS_4"/>
</dbReference>
<feature type="domain" description="PAS" evidence="3">
    <location>
        <begin position="745"/>
        <end position="797"/>
    </location>
</feature>
<dbReference type="Pfam" id="PF13426">
    <property type="entry name" value="PAS_9"/>
    <property type="match status" value="2"/>
</dbReference>
<dbReference type="SMART" id="SM00065">
    <property type="entry name" value="GAF"/>
    <property type="match status" value="1"/>
</dbReference>
<dbReference type="KEGG" id="marp:QYS47_31050"/>
<dbReference type="InterPro" id="IPR003018">
    <property type="entry name" value="GAF"/>
</dbReference>
<sequence>MRIDRNHWYLLLGFGGMLIAFVASIFLTLIVKIINPYYHLTIYAVAFFFFIVMVMNYIRERKGIKQISDLGTNLDVDDSKFEFKSSNKWTQNFYKDILANRQKIKLATDWINDIANGKSIELVDSEENQLTKAVINLQSELTTYRTKEERRTWQAEGLAKFSELLRTYNENMRDFGFQIISETVKYVEANQGAIFLVQEEEEEEYLEMVGCYAYERRKLAKKKIYKGQGLVGQCLQEKDLIYITDVPEKYVKITSGLGHALPRHIIIIPLLNDEKMVGAMEIASFKILEDYQIKFLQDLAKNIGASLSVIQVNENTQKLLEESQKMSAELQANEEEMRQNMEEMEATQEEMSRNQLELDGVFNAINNTLLKAEIDVEGNFKSANQKFKDFLKWSDDDLKYKKHENICRDQQRCNDIWKAVRSGDNYIVEYETRTSKKEKVWIEASYSPVLDFSGNLSKILMLAQDITERVANEEEQRRLSLVADNTDNSVIITDKDGYIEYVNSGFEKMTGYTLEEIKGKKPGHFLQGPETNQDTKRKISQLLKEQKPIYEEILNYDKSGNSYWVSLAINPVKDENAELKNYIAIQADITHTKKSALDAKYKLEAIGRSNAVMEFDTNGIILEVNQNYLDIIGYDRQELIGKHHEIMVDKSTSESTNYKNLWEKLAKGEFVTGEFERYTKSGEKVILKGVFNPIFDINGKAIKIVKFATDITQEKKLAKDNERQQVELLNHMEAIDKTIGSLEFNEKGKIVRANDIYLSITGFKFEDIKGKSYFDLLPEKDRFKPQYQMMWESLQNGKFFSGEFKQVDSQGHEVWLSGTINPIYNNSNNLEKVLLLAQFTTKSKQKLNELNGSVSAMKGVIPILEVNTDFSLKNANPLFFEASGYSRMNLKSVNFKENFNFEKGITAKTVLTDLENGKKVETNLEFKTKEGDWVGSKVSLAGVQNLDLELDKIIILFTGMVDHKVQLKNVN</sequence>
<feature type="domain" description="PAC" evidence="4">
    <location>
        <begin position="426"/>
        <end position="478"/>
    </location>
</feature>
<dbReference type="InterPro" id="IPR029016">
    <property type="entry name" value="GAF-like_dom_sf"/>
</dbReference>
<dbReference type="InterPro" id="IPR052155">
    <property type="entry name" value="Biofilm_reg_signaling"/>
</dbReference>
<dbReference type="InterPro" id="IPR000014">
    <property type="entry name" value="PAS"/>
</dbReference>
<dbReference type="PANTHER" id="PTHR44757">
    <property type="entry name" value="DIGUANYLATE CYCLASE DGCP"/>
    <property type="match status" value="1"/>
</dbReference>
<dbReference type="Pfam" id="PF08447">
    <property type="entry name" value="PAS_3"/>
    <property type="match status" value="1"/>
</dbReference>
<dbReference type="InterPro" id="IPR013655">
    <property type="entry name" value="PAS_fold_3"/>
</dbReference>
<dbReference type="PROSITE" id="PS50113">
    <property type="entry name" value="PAC"/>
    <property type="match status" value="3"/>
</dbReference>
<dbReference type="Gene3D" id="3.30.450.20">
    <property type="entry name" value="PAS domain"/>
    <property type="match status" value="4"/>
</dbReference>
<evidence type="ECO:0000256" key="2">
    <source>
        <dbReference type="SAM" id="Phobius"/>
    </source>
</evidence>
<dbReference type="Proteomes" id="UP001232019">
    <property type="component" value="Chromosome"/>
</dbReference>
<dbReference type="SMART" id="SM00086">
    <property type="entry name" value="PAC"/>
    <property type="match status" value="4"/>
</dbReference>
<dbReference type="SUPFAM" id="SSF55781">
    <property type="entry name" value="GAF domain-like"/>
    <property type="match status" value="1"/>
</dbReference>
<dbReference type="InterPro" id="IPR000700">
    <property type="entry name" value="PAS-assoc_C"/>
</dbReference>
<dbReference type="RefSeq" id="WP_322348234.1">
    <property type="nucleotide sequence ID" value="NZ_CP129968.2"/>
</dbReference>
<keyword evidence="2" id="KW-0472">Membrane</keyword>
<dbReference type="Gene3D" id="3.30.450.40">
    <property type="match status" value="1"/>
</dbReference>
<organism evidence="5">
    <name type="scientific">Marivirga arenosa</name>
    <dbReference type="NCBI Taxonomy" id="3059076"/>
    <lineage>
        <taxon>Bacteria</taxon>
        <taxon>Pseudomonadati</taxon>
        <taxon>Bacteroidota</taxon>
        <taxon>Cytophagia</taxon>
        <taxon>Cytophagales</taxon>
        <taxon>Marivirgaceae</taxon>
        <taxon>Marivirga</taxon>
    </lineage>
</organism>
<dbReference type="Pfam" id="PF08448">
    <property type="entry name" value="PAS_4"/>
    <property type="match status" value="1"/>
</dbReference>
<gene>
    <name evidence="5" type="ORF">QYS47_31050</name>
</gene>
<dbReference type="SUPFAM" id="SSF55785">
    <property type="entry name" value="PYP-like sensor domain (PAS domain)"/>
    <property type="match status" value="4"/>
</dbReference>
<dbReference type="Pfam" id="PF13185">
    <property type="entry name" value="GAF_2"/>
    <property type="match status" value="1"/>
</dbReference>
<feature type="coiled-coil region" evidence="1">
    <location>
        <begin position="313"/>
        <end position="357"/>
    </location>
</feature>
<dbReference type="PANTHER" id="PTHR44757:SF2">
    <property type="entry name" value="BIOFILM ARCHITECTURE MAINTENANCE PROTEIN MBAA"/>
    <property type="match status" value="1"/>
</dbReference>
<keyword evidence="2" id="KW-1133">Transmembrane helix</keyword>
<evidence type="ECO:0000259" key="3">
    <source>
        <dbReference type="PROSITE" id="PS50112"/>
    </source>
</evidence>
<dbReference type="SMART" id="SM00091">
    <property type="entry name" value="PAS"/>
    <property type="match status" value="3"/>
</dbReference>
<dbReference type="AlphaFoldDB" id="A0AA51ZXU9"/>
<dbReference type="InterPro" id="IPR001610">
    <property type="entry name" value="PAC"/>
</dbReference>
<name>A0AA51ZXU9_9BACT</name>
<dbReference type="EMBL" id="CP129968">
    <property type="protein sequence ID" value="WNB18702.1"/>
    <property type="molecule type" value="Genomic_DNA"/>
</dbReference>
<dbReference type="InterPro" id="IPR035965">
    <property type="entry name" value="PAS-like_dom_sf"/>
</dbReference>
<dbReference type="CDD" id="cd00130">
    <property type="entry name" value="PAS"/>
    <property type="match status" value="4"/>
</dbReference>